<dbReference type="Pfam" id="PF01490">
    <property type="entry name" value="Aa_trans"/>
    <property type="match status" value="2"/>
</dbReference>
<dbReference type="EMBL" id="JH688052">
    <property type="protein sequence ID" value="EJD33904.1"/>
    <property type="molecule type" value="Genomic_DNA"/>
</dbReference>
<sequence>MTRSYMYSLLPTVFFPLSLLSYASLVGVTSTLFIILVVLYDAASQPTARGSLWEPAPTQPGAQSPLKLTLVFGLFMVGFSGHAVIPTLALDMDQPEEFDKVMNIAFVRPRITHVRPGSILTVSPHRQTATTFLYALMGVAGYFRFGDAVSQEISQDLLHTPGYSLPLNKLCVWILVIVSLTKFVLAARPLNITLELLLGLGAPDGARADAKWRGLIVLERTALVAAVAVVAVLVPDFSASMAFLGSFSAFVL</sequence>
<keyword evidence="11" id="KW-1185">Reference proteome</keyword>
<evidence type="ECO:0000256" key="1">
    <source>
        <dbReference type="ARBA" id="ARBA00004141"/>
    </source>
</evidence>
<evidence type="ECO:0000256" key="6">
    <source>
        <dbReference type="ARBA" id="ARBA00022989"/>
    </source>
</evidence>
<keyword evidence="7 8" id="KW-0472">Membrane</keyword>
<evidence type="ECO:0000256" key="8">
    <source>
        <dbReference type="SAM" id="Phobius"/>
    </source>
</evidence>
<dbReference type="AlphaFoldDB" id="J0D564"/>
<reference evidence="11" key="1">
    <citation type="journal article" date="2012" name="Science">
        <title>The Paleozoic origin of enzymatic lignin decomposition reconstructed from 31 fungal genomes.</title>
        <authorList>
            <person name="Floudas D."/>
            <person name="Binder M."/>
            <person name="Riley R."/>
            <person name="Barry K."/>
            <person name="Blanchette R.A."/>
            <person name="Henrissat B."/>
            <person name="Martinez A.T."/>
            <person name="Otillar R."/>
            <person name="Spatafora J.W."/>
            <person name="Yadav J.S."/>
            <person name="Aerts A."/>
            <person name="Benoit I."/>
            <person name="Boyd A."/>
            <person name="Carlson A."/>
            <person name="Copeland A."/>
            <person name="Coutinho P.M."/>
            <person name="de Vries R.P."/>
            <person name="Ferreira P."/>
            <person name="Findley K."/>
            <person name="Foster B."/>
            <person name="Gaskell J."/>
            <person name="Glotzer D."/>
            <person name="Gorecki P."/>
            <person name="Heitman J."/>
            <person name="Hesse C."/>
            <person name="Hori C."/>
            <person name="Igarashi K."/>
            <person name="Jurgens J.A."/>
            <person name="Kallen N."/>
            <person name="Kersten P."/>
            <person name="Kohler A."/>
            <person name="Kuees U."/>
            <person name="Kumar T.K.A."/>
            <person name="Kuo A."/>
            <person name="LaButti K."/>
            <person name="Larrondo L.F."/>
            <person name="Lindquist E."/>
            <person name="Ling A."/>
            <person name="Lombard V."/>
            <person name="Lucas S."/>
            <person name="Lundell T."/>
            <person name="Martin R."/>
            <person name="McLaughlin D.J."/>
            <person name="Morgenstern I."/>
            <person name="Morin E."/>
            <person name="Murat C."/>
            <person name="Nagy L.G."/>
            <person name="Nolan M."/>
            <person name="Ohm R.A."/>
            <person name="Patyshakuliyeva A."/>
            <person name="Rokas A."/>
            <person name="Ruiz-Duenas F.J."/>
            <person name="Sabat G."/>
            <person name="Salamov A."/>
            <person name="Samejima M."/>
            <person name="Schmutz J."/>
            <person name="Slot J.C."/>
            <person name="St John F."/>
            <person name="Stenlid J."/>
            <person name="Sun H."/>
            <person name="Sun S."/>
            <person name="Syed K."/>
            <person name="Tsang A."/>
            <person name="Wiebenga A."/>
            <person name="Young D."/>
            <person name="Pisabarro A."/>
            <person name="Eastwood D.C."/>
            <person name="Martin F."/>
            <person name="Cullen D."/>
            <person name="Grigoriev I.V."/>
            <person name="Hibbett D.S."/>
        </authorList>
    </citation>
    <scope>NUCLEOTIDE SEQUENCE [LARGE SCALE GENOMIC DNA]</scope>
    <source>
        <strain evidence="11">TFB10046</strain>
    </source>
</reference>
<evidence type="ECO:0000313" key="10">
    <source>
        <dbReference type="EMBL" id="EJD33904.1"/>
    </source>
</evidence>
<organism evidence="10 11">
    <name type="scientific">Auricularia subglabra (strain TFB-10046 / SS5)</name>
    <name type="common">White-rot fungus</name>
    <name type="synonym">Auricularia delicata (strain TFB10046)</name>
    <dbReference type="NCBI Taxonomy" id="717982"/>
    <lineage>
        <taxon>Eukaryota</taxon>
        <taxon>Fungi</taxon>
        <taxon>Dikarya</taxon>
        <taxon>Basidiomycota</taxon>
        <taxon>Agaricomycotina</taxon>
        <taxon>Agaricomycetes</taxon>
        <taxon>Auriculariales</taxon>
        <taxon>Auriculariaceae</taxon>
        <taxon>Auricularia</taxon>
    </lineage>
</organism>
<gene>
    <name evidence="10" type="ORF">AURDEDRAFT_177034</name>
</gene>
<protein>
    <recommendedName>
        <fullName evidence="9">Amino acid transporter transmembrane domain-containing protein</fullName>
    </recommendedName>
</protein>
<feature type="transmembrane region" description="Helical" evidence="8">
    <location>
        <begin position="20"/>
        <end position="40"/>
    </location>
</feature>
<feature type="transmembrane region" description="Helical" evidence="8">
    <location>
        <begin position="221"/>
        <end position="244"/>
    </location>
</feature>
<dbReference type="PANTHER" id="PTHR22950">
    <property type="entry name" value="AMINO ACID TRANSPORTER"/>
    <property type="match status" value="1"/>
</dbReference>
<evidence type="ECO:0000256" key="5">
    <source>
        <dbReference type="ARBA" id="ARBA00022970"/>
    </source>
</evidence>
<dbReference type="InterPro" id="IPR013057">
    <property type="entry name" value="AA_transpt_TM"/>
</dbReference>
<keyword evidence="3" id="KW-0813">Transport</keyword>
<evidence type="ECO:0000259" key="9">
    <source>
        <dbReference type="Pfam" id="PF01490"/>
    </source>
</evidence>
<dbReference type="GO" id="GO:0015179">
    <property type="term" value="F:L-amino acid transmembrane transporter activity"/>
    <property type="evidence" value="ECO:0007669"/>
    <property type="project" value="TreeGrafter"/>
</dbReference>
<keyword evidence="6 8" id="KW-1133">Transmembrane helix</keyword>
<feature type="domain" description="Amino acid transporter transmembrane" evidence="9">
    <location>
        <begin position="16"/>
        <end position="105"/>
    </location>
</feature>
<dbReference type="KEGG" id="adl:AURDEDRAFT_177034"/>
<proteinExistence type="inferred from homology"/>
<evidence type="ECO:0000256" key="3">
    <source>
        <dbReference type="ARBA" id="ARBA00022448"/>
    </source>
</evidence>
<evidence type="ECO:0000256" key="4">
    <source>
        <dbReference type="ARBA" id="ARBA00022692"/>
    </source>
</evidence>
<feature type="transmembrane region" description="Helical" evidence="8">
    <location>
        <begin position="68"/>
        <end position="90"/>
    </location>
</feature>
<keyword evidence="5" id="KW-0029">Amino-acid transport</keyword>
<dbReference type="OrthoDB" id="655540at2759"/>
<comment type="subcellular location">
    <subcellularLocation>
        <location evidence="1">Membrane</location>
        <topology evidence="1">Multi-pass membrane protein</topology>
    </subcellularLocation>
</comment>
<evidence type="ECO:0000256" key="2">
    <source>
        <dbReference type="ARBA" id="ARBA00008066"/>
    </source>
</evidence>
<dbReference type="InParanoid" id="J0D564"/>
<evidence type="ECO:0000313" key="11">
    <source>
        <dbReference type="Proteomes" id="UP000006514"/>
    </source>
</evidence>
<dbReference type="Proteomes" id="UP000006514">
    <property type="component" value="Unassembled WGS sequence"/>
</dbReference>
<dbReference type="PANTHER" id="PTHR22950:SF692">
    <property type="entry name" value="TRANSMEMBRANE AMINO ACID TRANSPORTER FAMILY PROTEIN"/>
    <property type="match status" value="1"/>
</dbReference>
<keyword evidence="4 8" id="KW-0812">Transmembrane</keyword>
<accession>J0D564</accession>
<dbReference type="GO" id="GO:0005774">
    <property type="term" value="C:vacuolar membrane"/>
    <property type="evidence" value="ECO:0007669"/>
    <property type="project" value="TreeGrafter"/>
</dbReference>
<dbReference type="eggNOG" id="KOG1303">
    <property type="taxonomic scope" value="Eukaryota"/>
</dbReference>
<name>J0D564_AURST</name>
<feature type="domain" description="Amino acid transporter transmembrane" evidence="9">
    <location>
        <begin position="128"/>
        <end position="251"/>
    </location>
</feature>
<evidence type="ECO:0000256" key="7">
    <source>
        <dbReference type="ARBA" id="ARBA00023136"/>
    </source>
</evidence>
<comment type="similarity">
    <text evidence="2">Belongs to the amino acid/polyamine transporter 2 family.</text>
</comment>